<name>A0ABR3TR87_9PEZI</name>
<comment type="caution">
    <text evidence="2">The sequence shown here is derived from an EMBL/GenBank/DDBJ whole genome shotgun (WGS) entry which is preliminary data.</text>
</comment>
<organism evidence="2 3">
    <name type="scientific">Diplodia intermedia</name>
    <dbReference type="NCBI Taxonomy" id="856260"/>
    <lineage>
        <taxon>Eukaryota</taxon>
        <taxon>Fungi</taxon>
        <taxon>Dikarya</taxon>
        <taxon>Ascomycota</taxon>
        <taxon>Pezizomycotina</taxon>
        <taxon>Dothideomycetes</taxon>
        <taxon>Dothideomycetes incertae sedis</taxon>
        <taxon>Botryosphaeriales</taxon>
        <taxon>Botryosphaeriaceae</taxon>
        <taxon>Diplodia</taxon>
    </lineage>
</organism>
<proteinExistence type="predicted"/>
<dbReference type="EMBL" id="JAKEKT020000033">
    <property type="protein sequence ID" value="KAL1642409.1"/>
    <property type="molecule type" value="Genomic_DNA"/>
</dbReference>
<evidence type="ECO:0000256" key="1">
    <source>
        <dbReference type="SAM" id="Phobius"/>
    </source>
</evidence>
<keyword evidence="3" id="KW-1185">Reference proteome</keyword>
<protein>
    <submittedName>
        <fullName evidence="2">Uncharacterized protein</fullName>
    </submittedName>
</protein>
<evidence type="ECO:0000313" key="2">
    <source>
        <dbReference type="EMBL" id="KAL1642409.1"/>
    </source>
</evidence>
<reference evidence="2 3" key="1">
    <citation type="journal article" date="2023" name="Plant Dis.">
        <title>First Report of Diplodia intermedia Causing Canker and Dieback Diseases on Apple Trees in Canada.</title>
        <authorList>
            <person name="Ellouze W."/>
            <person name="Ilyukhin E."/>
            <person name="Sulman M."/>
            <person name="Ali S."/>
        </authorList>
    </citation>
    <scope>NUCLEOTIDE SEQUENCE [LARGE SCALE GENOMIC DNA]</scope>
    <source>
        <strain evidence="2 3">M45-28</strain>
    </source>
</reference>
<dbReference type="Proteomes" id="UP001521184">
    <property type="component" value="Unassembled WGS sequence"/>
</dbReference>
<sequence>MFQTSLLVNLETDIAFLGLGPSCGVIAGILVETVRKVNDVDTDVGISAFREDAFLWMAWSSAVLMLVFAIVWFMDYYVERKLTLREIEQM</sequence>
<feature type="transmembrane region" description="Helical" evidence="1">
    <location>
        <begin position="54"/>
        <end position="74"/>
    </location>
</feature>
<feature type="transmembrane region" description="Helical" evidence="1">
    <location>
        <begin position="14"/>
        <end position="34"/>
    </location>
</feature>
<gene>
    <name evidence="2" type="ORF">SLS58_005483</name>
</gene>
<keyword evidence="1" id="KW-1133">Transmembrane helix</keyword>
<keyword evidence="1" id="KW-0472">Membrane</keyword>
<keyword evidence="1" id="KW-0812">Transmembrane</keyword>
<accession>A0ABR3TR87</accession>
<evidence type="ECO:0000313" key="3">
    <source>
        <dbReference type="Proteomes" id="UP001521184"/>
    </source>
</evidence>